<keyword evidence="3 4" id="KW-0732">Signal</keyword>
<dbReference type="EMBL" id="JBHSMG010000004">
    <property type="protein sequence ID" value="MFC5503280.1"/>
    <property type="molecule type" value="Genomic_DNA"/>
</dbReference>
<keyword evidence="2" id="KW-0479">Metal-binding</keyword>
<dbReference type="Pfam" id="PF13531">
    <property type="entry name" value="SBP_bac_11"/>
    <property type="match status" value="1"/>
</dbReference>
<evidence type="ECO:0000256" key="2">
    <source>
        <dbReference type="ARBA" id="ARBA00022723"/>
    </source>
</evidence>
<accession>A0ABW0NT59</accession>
<evidence type="ECO:0000313" key="5">
    <source>
        <dbReference type="EMBL" id="MFC5503280.1"/>
    </source>
</evidence>
<dbReference type="Proteomes" id="UP001596039">
    <property type="component" value="Unassembled WGS sequence"/>
</dbReference>
<keyword evidence="6" id="KW-1185">Reference proteome</keyword>
<dbReference type="InterPro" id="IPR050682">
    <property type="entry name" value="ModA/WtpA"/>
</dbReference>
<gene>
    <name evidence="5" type="primary">modA</name>
    <name evidence="5" type="ORF">ACFPJ4_13615</name>
</gene>
<evidence type="ECO:0000313" key="6">
    <source>
        <dbReference type="Proteomes" id="UP001596039"/>
    </source>
</evidence>
<dbReference type="Gene3D" id="3.40.190.10">
    <property type="entry name" value="Periplasmic binding protein-like II"/>
    <property type="match status" value="2"/>
</dbReference>
<sequence length="264" mass="26679">MTRRSVLLLATASATLLLAGCASAAGSPSSGSTTATADPLTGTVTVLAAASLTESFETLAASFHTAHPGVTVTFDFGGSSALATQITQGAPADVFASANQSTMKTVSDAKLTDGAPTLFATNVLTLVVPPGNPAHITSLTDLTRPGVKSALCDTTVPCGVAAQQLFTAEGLRVTPVTLEQDVKAVLTKVELDEVDAGLVYVTDAKSAEGKVDTVVVPAAAKVVNDYPIALLKNATDKKAAAAFIAYVLSAPGQKVLHDAGFGHR</sequence>
<feature type="signal peptide" evidence="4">
    <location>
        <begin position="1"/>
        <end position="24"/>
    </location>
</feature>
<dbReference type="InterPro" id="IPR005950">
    <property type="entry name" value="ModA"/>
</dbReference>
<dbReference type="PANTHER" id="PTHR30632">
    <property type="entry name" value="MOLYBDATE-BINDING PERIPLASMIC PROTEIN"/>
    <property type="match status" value="1"/>
</dbReference>
<reference evidence="6" key="1">
    <citation type="journal article" date="2019" name="Int. J. Syst. Evol. Microbiol.">
        <title>The Global Catalogue of Microorganisms (GCM) 10K type strain sequencing project: providing services to taxonomists for standard genome sequencing and annotation.</title>
        <authorList>
            <consortium name="The Broad Institute Genomics Platform"/>
            <consortium name="The Broad Institute Genome Sequencing Center for Infectious Disease"/>
            <person name="Wu L."/>
            <person name="Ma J."/>
        </authorList>
    </citation>
    <scope>NUCLEOTIDE SEQUENCE [LARGE SCALE GENOMIC DNA]</scope>
    <source>
        <strain evidence="6">CGMCC 4.6997</strain>
    </source>
</reference>
<dbReference type="PIRSF" id="PIRSF004846">
    <property type="entry name" value="ModA"/>
    <property type="match status" value="1"/>
</dbReference>
<organism evidence="5 6">
    <name type="scientific">Lysinimonas soli</name>
    <dbReference type="NCBI Taxonomy" id="1074233"/>
    <lineage>
        <taxon>Bacteria</taxon>
        <taxon>Bacillati</taxon>
        <taxon>Actinomycetota</taxon>
        <taxon>Actinomycetes</taxon>
        <taxon>Micrococcales</taxon>
        <taxon>Microbacteriaceae</taxon>
        <taxon>Lysinimonas</taxon>
    </lineage>
</organism>
<evidence type="ECO:0000256" key="1">
    <source>
        <dbReference type="ARBA" id="ARBA00009175"/>
    </source>
</evidence>
<feature type="chain" id="PRO_5046753238" evidence="4">
    <location>
        <begin position="25"/>
        <end position="264"/>
    </location>
</feature>
<dbReference type="PANTHER" id="PTHR30632:SF0">
    <property type="entry name" value="SULFATE-BINDING PROTEIN"/>
    <property type="match status" value="1"/>
</dbReference>
<name>A0ABW0NT59_9MICO</name>
<dbReference type="RefSeq" id="WP_386740996.1">
    <property type="nucleotide sequence ID" value="NZ_JBHSMG010000004.1"/>
</dbReference>
<dbReference type="SUPFAM" id="SSF53850">
    <property type="entry name" value="Periplasmic binding protein-like II"/>
    <property type="match status" value="1"/>
</dbReference>
<comment type="caution">
    <text evidence="5">The sequence shown here is derived from an EMBL/GenBank/DDBJ whole genome shotgun (WGS) entry which is preliminary data.</text>
</comment>
<dbReference type="NCBIfam" id="TIGR01256">
    <property type="entry name" value="modA"/>
    <property type="match status" value="1"/>
</dbReference>
<dbReference type="CDD" id="cd13538">
    <property type="entry name" value="PBP2_ModA_like_1"/>
    <property type="match status" value="1"/>
</dbReference>
<protein>
    <submittedName>
        <fullName evidence="5">Molybdate ABC transporter substrate-binding protein</fullName>
    </submittedName>
</protein>
<comment type="similarity">
    <text evidence="1">Belongs to the bacterial solute-binding protein ModA family.</text>
</comment>
<proteinExistence type="inferred from homology"/>
<evidence type="ECO:0000256" key="4">
    <source>
        <dbReference type="SAM" id="SignalP"/>
    </source>
</evidence>
<dbReference type="PROSITE" id="PS51257">
    <property type="entry name" value="PROKAR_LIPOPROTEIN"/>
    <property type="match status" value="1"/>
</dbReference>
<evidence type="ECO:0000256" key="3">
    <source>
        <dbReference type="ARBA" id="ARBA00022729"/>
    </source>
</evidence>